<proteinExistence type="inferred from homology"/>
<dbReference type="EMBL" id="JZEX01000045">
    <property type="protein sequence ID" value="KKB13218.1"/>
    <property type="molecule type" value="Genomic_DNA"/>
</dbReference>
<dbReference type="SUPFAM" id="SSF55298">
    <property type="entry name" value="YjgF-like"/>
    <property type="match status" value="1"/>
</dbReference>
<dbReference type="InterPro" id="IPR035959">
    <property type="entry name" value="RutC-like_sf"/>
</dbReference>
<dbReference type="InterPro" id="IPR006175">
    <property type="entry name" value="YjgF/YER057c/UK114"/>
</dbReference>
<keyword evidence="3" id="KW-1185">Reference proteome</keyword>
<name>A0A0F5FWL6_9HYPH</name>
<sequence length="126" mass="12639">MMKAINLSDRPAPEVYSHAVEATGIGRILFVSGQVGVAADGSVASDVAGQAQQAAANLDAVLAEAGMSNANIAKCTIFLTDEANLGPFMQAAAGALPSPPPATTLVIVKALADPRLLVEIEAIAVG</sequence>
<comment type="caution">
    <text evidence="2">The sequence shown here is derived from an EMBL/GenBank/DDBJ whole genome shotgun (WGS) entry which is preliminary data.</text>
</comment>
<comment type="similarity">
    <text evidence="1">Belongs to the RutC family.</text>
</comment>
<dbReference type="GO" id="GO:0019239">
    <property type="term" value="F:deaminase activity"/>
    <property type="evidence" value="ECO:0007669"/>
    <property type="project" value="TreeGrafter"/>
</dbReference>
<dbReference type="Gene3D" id="3.30.1330.40">
    <property type="entry name" value="RutC-like"/>
    <property type="match status" value="1"/>
</dbReference>
<dbReference type="GO" id="GO:0005829">
    <property type="term" value="C:cytosol"/>
    <property type="evidence" value="ECO:0007669"/>
    <property type="project" value="TreeGrafter"/>
</dbReference>
<evidence type="ECO:0000313" key="2">
    <source>
        <dbReference type="EMBL" id="KKB13218.1"/>
    </source>
</evidence>
<dbReference type="STRING" id="443610.VE25_03150"/>
<accession>A0A0F5FWL6</accession>
<gene>
    <name evidence="2" type="ORF">VE25_03150</name>
</gene>
<evidence type="ECO:0000313" key="3">
    <source>
        <dbReference type="Proteomes" id="UP000033632"/>
    </source>
</evidence>
<dbReference type="Proteomes" id="UP000033632">
    <property type="component" value="Unassembled WGS sequence"/>
</dbReference>
<dbReference type="CDD" id="cd00448">
    <property type="entry name" value="YjgF_YER057c_UK114_family"/>
    <property type="match status" value="1"/>
</dbReference>
<dbReference type="RefSeq" id="WP_046107137.1">
    <property type="nucleotide sequence ID" value="NZ_JZEX01000045.1"/>
</dbReference>
<reference evidence="2 3" key="1">
    <citation type="submission" date="2015-03" db="EMBL/GenBank/DDBJ databases">
        <authorList>
            <person name="Hassan Y.I."/>
            <person name="Lepp D."/>
            <person name="Li X.-Z."/>
            <person name="Zhou T."/>
        </authorList>
    </citation>
    <scope>NUCLEOTIDE SEQUENCE [LARGE SCALE GENOMIC DNA]</scope>
    <source>
        <strain evidence="2 3">BD-c194</strain>
    </source>
</reference>
<dbReference type="PANTHER" id="PTHR11803:SF58">
    <property type="entry name" value="PROTEIN HMF1-RELATED"/>
    <property type="match status" value="1"/>
</dbReference>
<organism evidence="2 3">
    <name type="scientific">Devosia geojensis</name>
    <dbReference type="NCBI Taxonomy" id="443610"/>
    <lineage>
        <taxon>Bacteria</taxon>
        <taxon>Pseudomonadati</taxon>
        <taxon>Pseudomonadota</taxon>
        <taxon>Alphaproteobacteria</taxon>
        <taxon>Hyphomicrobiales</taxon>
        <taxon>Devosiaceae</taxon>
        <taxon>Devosia</taxon>
    </lineage>
</organism>
<dbReference type="PANTHER" id="PTHR11803">
    <property type="entry name" value="2-IMINOBUTANOATE/2-IMINOPROPANOATE DEAMINASE RIDA"/>
    <property type="match status" value="1"/>
</dbReference>
<evidence type="ECO:0000256" key="1">
    <source>
        <dbReference type="ARBA" id="ARBA00010552"/>
    </source>
</evidence>
<dbReference type="PATRIC" id="fig|443610.3.peg.3109"/>
<protein>
    <submittedName>
        <fullName evidence="2">Endoribonuclease L-PSP</fullName>
    </submittedName>
</protein>
<dbReference type="Pfam" id="PF01042">
    <property type="entry name" value="Ribonuc_L-PSP"/>
    <property type="match status" value="1"/>
</dbReference>
<dbReference type="AlphaFoldDB" id="A0A0F5FWL6"/>